<protein>
    <submittedName>
        <fullName evidence="2">Uncharacterized protein</fullName>
    </submittedName>
</protein>
<organism evidence="2 3">
    <name type="scientific">Austropuccinia psidii MF-1</name>
    <dbReference type="NCBI Taxonomy" id="1389203"/>
    <lineage>
        <taxon>Eukaryota</taxon>
        <taxon>Fungi</taxon>
        <taxon>Dikarya</taxon>
        <taxon>Basidiomycota</taxon>
        <taxon>Pucciniomycotina</taxon>
        <taxon>Pucciniomycetes</taxon>
        <taxon>Pucciniales</taxon>
        <taxon>Sphaerophragmiaceae</taxon>
        <taxon>Austropuccinia</taxon>
    </lineage>
</organism>
<proteinExistence type="predicted"/>
<dbReference type="Proteomes" id="UP000765509">
    <property type="component" value="Unassembled WGS sequence"/>
</dbReference>
<comment type="caution">
    <text evidence="2">The sequence shown here is derived from an EMBL/GenBank/DDBJ whole genome shotgun (WGS) entry which is preliminary data.</text>
</comment>
<evidence type="ECO:0000313" key="3">
    <source>
        <dbReference type="Proteomes" id="UP000765509"/>
    </source>
</evidence>
<sequence length="295" mass="32957">MEDPPNTFSNLNTAQYRQNPNTGFTKYRPVLNTGANTSIDSNTCIGYTNTGLNLKYIFLHHIFMGSQHSNSKLAFFHINQPPFTYLGAFPQLIKMFDLFINIILFLTQRSPRHQVVLTTTARAPLDCTPSVHQNLDSGPTMEGEEPSRRGEPKSRSGEAEDEEGEESVEEYESEETKVAAAIAGVPGACEAPNLATSNQPFVSQSEPNSLKMMDQMTQFMGQLTQAVFPRDTSRAPAFKAPSMKAPNSFDGIKAYKLRGLIKYCKLIFHNDPENFFSDRKKVLYSTSFLTCRAGR</sequence>
<accession>A0A9Q3BQK5</accession>
<evidence type="ECO:0000256" key="1">
    <source>
        <dbReference type="SAM" id="MobiDB-lite"/>
    </source>
</evidence>
<gene>
    <name evidence="2" type="ORF">O181_009312</name>
</gene>
<evidence type="ECO:0000313" key="2">
    <source>
        <dbReference type="EMBL" id="MBW0469597.1"/>
    </source>
</evidence>
<feature type="region of interest" description="Disordered" evidence="1">
    <location>
        <begin position="127"/>
        <end position="176"/>
    </location>
</feature>
<feature type="compositionally biased region" description="Acidic residues" evidence="1">
    <location>
        <begin position="159"/>
        <end position="173"/>
    </location>
</feature>
<dbReference type="EMBL" id="AVOT02002233">
    <property type="protein sequence ID" value="MBW0469597.1"/>
    <property type="molecule type" value="Genomic_DNA"/>
</dbReference>
<feature type="region of interest" description="Disordered" evidence="1">
    <location>
        <begin position="1"/>
        <end position="24"/>
    </location>
</feature>
<keyword evidence="3" id="KW-1185">Reference proteome</keyword>
<name>A0A9Q3BQK5_9BASI</name>
<feature type="compositionally biased region" description="Basic and acidic residues" evidence="1">
    <location>
        <begin position="145"/>
        <end position="158"/>
    </location>
</feature>
<dbReference type="AlphaFoldDB" id="A0A9Q3BQK5"/>
<reference evidence="2" key="1">
    <citation type="submission" date="2021-03" db="EMBL/GenBank/DDBJ databases">
        <title>Draft genome sequence of rust myrtle Austropuccinia psidii MF-1, a brazilian biotype.</title>
        <authorList>
            <person name="Quecine M.C."/>
            <person name="Pachon D.M.R."/>
            <person name="Bonatelli M.L."/>
            <person name="Correr F.H."/>
            <person name="Franceschini L.M."/>
            <person name="Leite T.F."/>
            <person name="Margarido G.R.A."/>
            <person name="Almeida C.A."/>
            <person name="Ferrarezi J.A."/>
            <person name="Labate C.A."/>
        </authorList>
    </citation>
    <scope>NUCLEOTIDE SEQUENCE</scope>
    <source>
        <strain evidence="2">MF-1</strain>
    </source>
</reference>